<dbReference type="Pfam" id="PF00646">
    <property type="entry name" value="F-box"/>
    <property type="match status" value="1"/>
</dbReference>
<dbReference type="SMART" id="SM00256">
    <property type="entry name" value="FBOX"/>
    <property type="match status" value="1"/>
</dbReference>
<reference evidence="2 3" key="1">
    <citation type="journal article" date="2021" name="Comput. Struct. Biotechnol. J.">
        <title>De novo genome assembly of the potent medicinal plant Rehmannia glutinosa using nanopore technology.</title>
        <authorList>
            <person name="Ma L."/>
            <person name="Dong C."/>
            <person name="Song C."/>
            <person name="Wang X."/>
            <person name="Zheng X."/>
            <person name="Niu Y."/>
            <person name="Chen S."/>
            <person name="Feng W."/>
        </authorList>
    </citation>
    <scope>NUCLEOTIDE SEQUENCE [LARGE SCALE GENOMIC DNA]</scope>
    <source>
        <strain evidence="2">DH-2019</strain>
    </source>
</reference>
<proteinExistence type="predicted"/>
<dbReference type="Gene3D" id="1.20.1280.50">
    <property type="match status" value="1"/>
</dbReference>
<feature type="domain" description="F-box" evidence="1">
    <location>
        <begin position="27"/>
        <end position="66"/>
    </location>
</feature>
<protein>
    <recommendedName>
        <fullName evidence="1">F-box domain-containing protein</fullName>
    </recommendedName>
</protein>
<dbReference type="InterPro" id="IPR036047">
    <property type="entry name" value="F-box-like_dom_sf"/>
</dbReference>
<dbReference type="Pfam" id="PF08268">
    <property type="entry name" value="FBA_3"/>
    <property type="match status" value="1"/>
</dbReference>
<evidence type="ECO:0000313" key="2">
    <source>
        <dbReference type="EMBL" id="KAK6145675.1"/>
    </source>
</evidence>
<dbReference type="InterPro" id="IPR055290">
    <property type="entry name" value="At3g26010-like"/>
</dbReference>
<dbReference type="CDD" id="cd22157">
    <property type="entry name" value="F-box_AtFBW1-like"/>
    <property type="match status" value="1"/>
</dbReference>
<name>A0ABR0WHQ7_REHGL</name>
<dbReference type="PANTHER" id="PTHR35546">
    <property type="entry name" value="F-BOX PROTEIN INTERACTION DOMAIN PROTEIN-RELATED"/>
    <property type="match status" value="1"/>
</dbReference>
<dbReference type="EMBL" id="JABTTQ020000012">
    <property type="protein sequence ID" value="KAK6145675.1"/>
    <property type="molecule type" value="Genomic_DNA"/>
</dbReference>
<dbReference type="NCBIfam" id="TIGR01640">
    <property type="entry name" value="F_box_assoc_1"/>
    <property type="match status" value="1"/>
</dbReference>
<keyword evidence="3" id="KW-1185">Reference proteome</keyword>
<dbReference type="Proteomes" id="UP001318860">
    <property type="component" value="Unassembled WGS sequence"/>
</dbReference>
<evidence type="ECO:0000313" key="3">
    <source>
        <dbReference type="Proteomes" id="UP001318860"/>
    </source>
</evidence>
<dbReference type="SUPFAM" id="SSF81383">
    <property type="entry name" value="F-box domain"/>
    <property type="match status" value="1"/>
</dbReference>
<sequence length="388" mass="45159">MKPKTKISKTASESSPEKSSAKTVASIDDLLTEIFVRLPINSLFHFKLVSKHWNSLISNLEIYHLRNRKPNPAVGLIFQYRTSLTLHPRAVTNWYPDILFFNKSFRKLKFTQHLCPRPREITILNSCNGLLVCRDPCRTYLIYNPTTNKYSTLPELDGGRSIRNGLRGMILAFDPSKSPHYKVVCVFASGDVMGIYKFEVYSSETSSWRKYGEPFKAKVKFQNGVYWNGAIHWIGIKKTGKSFYFNPNDDDWMPKVMPTPPMQDRVSIDKYYFGESYDHLHFIDGFGMWNEIINVYEMRRDYSEWFVKYTLDLSSKSYTIGYLFPICTLIRGKKDEDSFLILRTTKGIIRYNLACGTSEIIDKFDVAKHRARFCAEFSFQYIECINSV</sequence>
<organism evidence="2 3">
    <name type="scientific">Rehmannia glutinosa</name>
    <name type="common">Chinese foxglove</name>
    <dbReference type="NCBI Taxonomy" id="99300"/>
    <lineage>
        <taxon>Eukaryota</taxon>
        <taxon>Viridiplantae</taxon>
        <taxon>Streptophyta</taxon>
        <taxon>Embryophyta</taxon>
        <taxon>Tracheophyta</taxon>
        <taxon>Spermatophyta</taxon>
        <taxon>Magnoliopsida</taxon>
        <taxon>eudicotyledons</taxon>
        <taxon>Gunneridae</taxon>
        <taxon>Pentapetalae</taxon>
        <taxon>asterids</taxon>
        <taxon>lamiids</taxon>
        <taxon>Lamiales</taxon>
        <taxon>Orobanchaceae</taxon>
        <taxon>Rehmannieae</taxon>
        <taxon>Rehmannia</taxon>
    </lineage>
</organism>
<evidence type="ECO:0000259" key="1">
    <source>
        <dbReference type="SMART" id="SM00256"/>
    </source>
</evidence>
<dbReference type="PANTHER" id="PTHR35546:SF134">
    <property type="entry name" value="F-BOX ASSOCIATED DOMAIN-CONTAINING PROTEIN"/>
    <property type="match status" value="1"/>
</dbReference>
<dbReference type="InterPro" id="IPR017451">
    <property type="entry name" value="F-box-assoc_interact_dom"/>
</dbReference>
<comment type="caution">
    <text evidence="2">The sequence shown here is derived from an EMBL/GenBank/DDBJ whole genome shotgun (WGS) entry which is preliminary data.</text>
</comment>
<gene>
    <name evidence="2" type="ORF">DH2020_022495</name>
</gene>
<dbReference type="InterPro" id="IPR013187">
    <property type="entry name" value="F-box-assoc_dom_typ3"/>
</dbReference>
<dbReference type="InterPro" id="IPR001810">
    <property type="entry name" value="F-box_dom"/>
</dbReference>
<accession>A0ABR0WHQ7</accession>